<keyword evidence="16" id="KW-1185">Reference proteome</keyword>
<dbReference type="InterPro" id="IPR039910">
    <property type="entry name" value="D15-like"/>
</dbReference>
<evidence type="ECO:0000256" key="8">
    <source>
        <dbReference type="ARBA" id="ARBA00023237"/>
    </source>
</evidence>
<dbReference type="InterPro" id="IPR000184">
    <property type="entry name" value="Bac_surfAg_D15"/>
</dbReference>
<feature type="domain" description="Bacterial surface antigen (D15)" evidence="12">
    <location>
        <begin position="355"/>
        <end position="569"/>
    </location>
</feature>
<dbReference type="Gene3D" id="2.40.160.50">
    <property type="entry name" value="membrane protein fhac: a member of the omp85/tpsb transporter family"/>
    <property type="match status" value="1"/>
</dbReference>
<evidence type="ECO:0000313" key="16">
    <source>
        <dbReference type="Proteomes" id="UP000199758"/>
    </source>
</evidence>
<gene>
    <name evidence="15" type="ORF">SAMN04488068_1046</name>
</gene>
<dbReference type="Proteomes" id="UP000199758">
    <property type="component" value="Unassembled WGS sequence"/>
</dbReference>
<dbReference type="PANTHER" id="PTHR12815">
    <property type="entry name" value="SORTING AND ASSEMBLY MACHINERY SAMM50 PROTEIN FAMILY MEMBER"/>
    <property type="match status" value="1"/>
</dbReference>
<evidence type="ECO:0000256" key="2">
    <source>
        <dbReference type="ARBA" id="ARBA00010248"/>
    </source>
</evidence>
<proteinExistence type="inferred from homology"/>
<evidence type="ECO:0000313" key="15">
    <source>
        <dbReference type="EMBL" id="SHG67520.1"/>
    </source>
</evidence>
<evidence type="ECO:0000256" key="5">
    <source>
        <dbReference type="ARBA" id="ARBA00022692"/>
    </source>
</evidence>
<dbReference type="EMBL" id="FQWZ01000002">
    <property type="protein sequence ID" value="SHG67520.1"/>
    <property type="molecule type" value="Genomic_DNA"/>
</dbReference>
<dbReference type="GO" id="GO:0009279">
    <property type="term" value="C:cell outer membrane"/>
    <property type="evidence" value="ECO:0007669"/>
    <property type="project" value="UniProtKB-SubCell"/>
</dbReference>
<evidence type="ECO:0000256" key="7">
    <source>
        <dbReference type="ARBA" id="ARBA00023136"/>
    </source>
</evidence>
<evidence type="ECO:0000256" key="10">
    <source>
        <dbReference type="ARBA" id="ARBA00093548"/>
    </source>
</evidence>
<keyword evidence="4" id="KW-1134">Transmembrane beta strand</keyword>
<dbReference type="Pfam" id="PF01103">
    <property type="entry name" value="Omp85"/>
    <property type="match status" value="1"/>
</dbReference>
<comment type="similarity">
    <text evidence="2">Belongs to the TamA family.</text>
</comment>
<dbReference type="Pfam" id="PF07244">
    <property type="entry name" value="POTRA"/>
    <property type="match status" value="1"/>
</dbReference>
<comment type="subcellular location">
    <subcellularLocation>
        <location evidence="1">Cell outer membrane</location>
    </subcellularLocation>
</comment>
<evidence type="ECO:0000256" key="3">
    <source>
        <dbReference type="ARBA" id="ARBA00015419"/>
    </source>
</evidence>
<evidence type="ECO:0000256" key="9">
    <source>
        <dbReference type="ARBA" id="ARBA00033063"/>
    </source>
</evidence>
<keyword evidence="6 11" id="KW-0732">Signal</keyword>
<dbReference type="OrthoDB" id="9769707at2"/>
<keyword evidence="8" id="KW-0998">Cell outer membrane</keyword>
<evidence type="ECO:0000256" key="4">
    <source>
        <dbReference type="ARBA" id="ARBA00022452"/>
    </source>
</evidence>
<feature type="signal peptide" evidence="11">
    <location>
        <begin position="1"/>
        <end position="21"/>
    </location>
</feature>
<evidence type="ECO:0000256" key="1">
    <source>
        <dbReference type="ARBA" id="ARBA00004442"/>
    </source>
</evidence>
<evidence type="ECO:0000256" key="11">
    <source>
        <dbReference type="SAM" id="SignalP"/>
    </source>
</evidence>
<dbReference type="RefSeq" id="WP_072894889.1">
    <property type="nucleotide sequence ID" value="NZ_FQWZ01000002.1"/>
</dbReference>
<comment type="subunit">
    <text evidence="10">Interacts with TamB to form the translocation and assembly module (TAM).</text>
</comment>
<dbReference type="InterPro" id="IPR035243">
    <property type="entry name" value="TamA_POTRA_Dom_1"/>
</dbReference>
<evidence type="ECO:0000259" key="12">
    <source>
        <dbReference type="Pfam" id="PF01103"/>
    </source>
</evidence>
<evidence type="ECO:0000256" key="6">
    <source>
        <dbReference type="ARBA" id="ARBA00022729"/>
    </source>
</evidence>
<protein>
    <recommendedName>
        <fullName evidence="3">Translocation and assembly module subunit TamA</fullName>
    </recommendedName>
    <alternativeName>
        <fullName evidence="9">Autotransporter assembly factor TamA</fullName>
    </alternativeName>
</protein>
<feature type="domain" description="POTRA" evidence="13">
    <location>
        <begin position="195"/>
        <end position="269"/>
    </location>
</feature>
<dbReference type="PANTHER" id="PTHR12815:SF47">
    <property type="entry name" value="TRANSLOCATION AND ASSEMBLY MODULE SUBUNIT TAMA"/>
    <property type="match status" value="1"/>
</dbReference>
<dbReference type="GO" id="GO:0009306">
    <property type="term" value="P:protein secretion"/>
    <property type="evidence" value="ECO:0007669"/>
    <property type="project" value="TreeGrafter"/>
</dbReference>
<name>A0A1M5LRJ7_9GAMM</name>
<dbReference type="Pfam" id="PF17243">
    <property type="entry name" value="POTRA_TamA_1"/>
    <property type="match status" value="1"/>
</dbReference>
<evidence type="ECO:0000259" key="13">
    <source>
        <dbReference type="Pfam" id="PF07244"/>
    </source>
</evidence>
<keyword evidence="7" id="KW-0472">Membrane</keyword>
<organism evidence="15 16">
    <name type="scientific">Hydrocarboniphaga daqingensis</name>
    <dbReference type="NCBI Taxonomy" id="490188"/>
    <lineage>
        <taxon>Bacteria</taxon>
        <taxon>Pseudomonadati</taxon>
        <taxon>Pseudomonadota</taxon>
        <taxon>Gammaproteobacteria</taxon>
        <taxon>Nevskiales</taxon>
        <taxon>Nevskiaceae</taxon>
        <taxon>Hydrocarboniphaga</taxon>
    </lineage>
</organism>
<accession>A0A1M5LRJ7</accession>
<evidence type="ECO:0000259" key="14">
    <source>
        <dbReference type="Pfam" id="PF17243"/>
    </source>
</evidence>
<reference evidence="15 16" key="1">
    <citation type="submission" date="2016-11" db="EMBL/GenBank/DDBJ databases">
        <authorList>
            <person name="Jaros S."/>
            <person name="Januszkiewicz K."/>
            <person name="Wedrychowicz H."/>
        </authorList>
    </citation>
    <scope>NUCLEOTIDE SEQUENCE [LARGE SCALE GENOMIC DNA]</scope>
    <source>
        <strain evidence="15 16">CGMCC 1.7049</strain>
    </source>
</reference>
<dbReference type="InterPro" id="IPR010827">
    <property type="entry name" value="BamA/TamA_POTRA"/>
</dbReference>
<dbReference type="AlphaFoldDB" id="A0A1M5LRJ7"/>
<dbReference type="GO" id="GO:0097347">
    <property type="term" value="C:TAM protein secretion complex"/>
    <property type="evidence" value="ECO:0007669"/>
    <property type="project" value="TreeGrafter"/>
</dbReference>
<feature type="domain" description="TamA POTRA" evidence="14">
    <location>
        <begin position="25"/>
        <end position="102"/>
    </location>
</feature>
<sequence>MTGRSIALLLLTLLFASAAHGGVRVEVEGLGSDERDNVMARLAIRQQSQRDDLNDAMVERLHDQAAADIRSAMQPFGWYSPVLTDSSLVGTAPNWTAHYHVDAGAYTAVHTIDIQLKGEGAEHEAFAAALRRATRRLTVGERLKHADYEEAKKLLTDAAYAGGFLDAYWAVSELRVNPDTRQADIVLHMETGPRYSFGEVTIDNADDQGLNAAFVQRYVTLKVGEPFDPQRLLDQQFALSDLGYFQSVEIVPQRSLADAEHRVPLVIHTTPRNKHRYEAGAGYGTDTGARVSVGTEWRQINQYGHNLDGDARLSQIKNTMAANYRVPQGGKPGENISFTALGQTEQLADGDSIKYTLGASLNRHPGEWARRVYMEFTHEESELGNQRATADLMTPGVSFTRTASDDPIFARKGWFLFADLHGAQEGLLSNTTFVRAFVQTRGVYSLGRGTRLLARMDLGANVQKRFSDLPASQRFFAGGDQSVRGYRYQSIGTRDRNGDVIGGQYLTVFSGEIEQRIRGSWGAAVFLDAGGADDRFVPELFFGTGAGVRYRSPVGTFQVDLAHPLTGDAEGQLLGLRLHIGVRVGL</sequence>
<dbReference type="STRING" id="490188.SAMN04488068_1046"/>
<feature type="chain" id="PRO_5012160647" description="Translocation and assembly module subunit TamA" evidence="11">
    <location>
        <begin position="22"/>
        <end position="586"/>
    </location>
</feature>
<keyword evidence="5" id="KW-0812">Transmembrane</keyword>
<dbReference type="Gene3D" id="3.10.20.310">
    <property type="entry name" value="membrane protein fhac"/>
    <property type="match status" value="3"/>
</dbReference>